<dbReference type="Proteomes" id="UP000503222">
    <property type="component" value="Chromosome"/>
</dbReference>
<sequence>MATLPMQQWAEPATPLRNALRMPKLVASTPATETIAPAALLSDLEWSIVDMARLDSLASLRAPTRLRKIIYAIFGLKPANQLANERLEALRRVAVQAWRYRWNIGKEVLRGFFDAGYSQDQYELIQRRIAKARSARNRSKTK</sequence>
<protein>
    <submittedName>
        <fullName evidence="1">Uncharacterized protein</fullName>
    </submittedName>
</protein>
<keyword evidence="2" id="KW-1185">Reference proteome</keyword>
<evidence type="ECO:0000313" key="1">
    <source>
        <dbReference type="EMBL" id="QIK79061.1"/>
    </source>
</evidence>
<dbReference type="AlphaFoldDB" id="A0A6G7YQP2"/>
<dbReference type="RefSeq" id="WP_166411452.1">
    <property type="nucleotide sequence ID" value="NZ_CP049869.1"/>
</dbReference>
<evidence type="ECO:0000313" key="2">
    <source>
        <dbReference type="Proteomes" id="UP000503222"/>
    </source>
</evidence>
<dbReference type="EMBL" id="CP049869">
    <property type="protein sequence ID" value="QIK79061.1"/>
    <property type="molecule type" value="Genomic_DNA"/>
</dbReference>
<accession>A0A6G7YQP2</accession>
<gene>
    <name evidence="1" type="ORF">G7077_09320</name>
</gene>
<reference evidence="1 2" key="1">
    <citation type="submission" date="2020-03" db="EMBL/GenBank/DDBJ databases">
        <title>Sphingomonas sp. nov., isolated from fish.</title>
        <authorList>
            <person name="Hyun D.-W."/>
            <person name="Bae J.-W."/>
        </authorList>
    </citation>
    <scope>NUCLEOTIDE SEQUENCE [LARGE SCALE GENOMIC DNA]</scope>
    <source>
        <strain evidence="1 2">HDW15B</strain>
    </source>
</reference>
<name>A0A6G7YQP2_9SPHN</name>
<proteinExistence type="predicted"/>
<organism evidence="1 2">
    <name type="scientific">Sphingomonas piscis</name>
    <dbReference type="NCBI Taxonomy" id="2714943"/>
    <lineage>
        <taxon>Bacteria</taxon>
        <taxon>Pseudomonadati</taxon>
        <taxon>Pseudomonadota</taxon>
        <taxon>Alphaproteobacteria</taxon>
        <taxon>Sphingomonadales</taxon>
        <taxon>Sphingomonadaceae</taxon>
        <taxon>Sphingomonas</taxon>
    </lineage>
</organism>
<dbReference type="KEGG" id="spii:G7077_09320"/>